<name>A0ABS8IDW1_9NOSO</name>
<gene>
    <name evidence="1" type="ORF">LC586_25270</name>
</gene>
<reference evidence="1 2" key="1">
    <citation type="journal article" date="2021" name="Microorganisms">
        <title>Genome Evolution of Filamentous Cyanobacterium Nostoc Species: From Facultative Symbiosis to Free Living.</title>
        <authorList>
            <person name="Huo D."/>
            <person name="Li H."/>
            <person name="Cai F."/>
            <person name="Guo X."/>
            <person name="Qiao Z."/>
            <person name="Wang W."/>
            <person name="Yu G."/>
            <person name="Li R."/>
        </authorList>
    </citation>
    <scope>NUCLEOTIDE SEQUENCE [LARGE SCALE GENOMIC DNA]</scope>
    <source>
        <strain evidence="1 2">CHAB 5714</strain>
    </source>
</reference>
<dbReference type="EMBL" id="JAIVFQ010000050">
    <property type="protein sequence ID" value="MCC5602410.1"/>
    <property type="molecule type" value="Genomic_DNA"/>
</dbReference>
<keyword evidence="2" id="KW-1185">Reference proteome</keyword>
<sequence length="151" mass="17082">MINQIVTLESCWHSSVPWGKAMPALAVQILEKVLLSSSDISGYCCGVQWERQEWIYAIVCCREILYLPQEEFSGTNVVEKATVATPAFKLGDVVEVDFSEEPSRRIIQGIFSLKNNWLYAVEWRSPILSEMASAQSRIIWLADVDLVKVNV</sequence>
<dbReference type="InterPro" id="IPR009824">
    <property type="entry name" value="DUF1392"/>
</dbReference>
<dbReference type="RefSeq" id="WP_229487622.1">
    <property type="nucleotide sequence ID" value="NZ_JAIVFQ010000050.1"/>
</dbReference>
<dbReference type="Proteomes" id="UP001199525">
    <property type="component" value="Unassembled WGS sequence"/>
</dbReference>
<accession>A0ABS8IDW1</accession>
<evidence type="ECO:0000313" key="1">
    <source>
        <dbReference type="EMBL" id="MCC5602410.1"/>
    </source>
</evidence>
<organism evidence="1 2">
    <name type="scientific">Nostoc favosum CHAB5714</name>
    <dbReference type="NCBI Taxonomy" id="2780399"/>
    <lineage>
        <taxon>Bacteria</taxon>
        <taxon>Bacillati</taxon>
        <taxon>Cyanobacteriota</taxon>
        <taxon>Cyanophyceae</taxon>
        <taxon>Nostocales</taxon>
        <taxon>Nostocaceae</taxon>
        <taxon>Nostoc</taxon>
        <taxon>Nostoc favosum</taxon>
    </lineage>
</organism>
<protein>
    <submittedName>
        <fullName evidence="1">DUF1392 domain-containing protein</fullName>
    </submittedName>
</protein>
<comment type="caution">
    <text evidence="1">The sequence shown here is derived from an EMBL/GenBank/DDBJ whole genome shotgun (WGS) entry which is preliminary data.</text>
</comment>
<proteinExistence type="predicted"/>
<dbReference type="Pfam" id="PF07154">
    <property type="entry name" value="DUF1392"/>
    <property type="match status" value="1"/>
</dbReference>
<evidence type="ECO:0000313" key="2">
    <source>
        <dbReference type="Proteomes" id="UP001199525"/>
    </source>
</evidence>